<comment type="subcellular location">
    <subcellularLocation>
        <location evidence="1">Membrane</location>
        <topology evidence="1">Multi-pass membrane protein</topology>
    </subcellularLocation>
</comment>
<feature type="transmembrane region" description="Helical" evidence="5">
    <location>
        <begin position="25"/>
        <end position="46"/>
    </location>
</feature>
<dbReference type="CDD" id="cd13128">
    <property type="entry name" value="MATE_Wzx_like"/>
    <property type="match status" value="1"/>
</dbReference>
<protein>
    <submittedName>
        <fullName evidence="6">Flippase</fullName>
    </submittedName>
</protein>
<feature type="transmembrane region" description="Helical" evidence="5">
    <location>
        <begin position="58"/>
        <end position="79"/>
    </location>
</feature>
<feature type="transmembrane region" description="Helical" evidence="5">
    <location>
        <begin position="362"/>
        <end position="380"/>
    </location>
</feature>
<comment type="caution">
    <text evidence="6">The sequence shown here is derived from an EMBL/GenBank/DDBJ whole genome shotgun (WGS) entry which is preliminary data.</text>
</comment>
<feature type="transmembrane region" description="Helical" evidence="5">
    <location>
        <begin position="305"/>
        <end position="323"/>
    </location>
</feature>
<dbReference type="Pfam" id="PF01943">
    <property type="entry name" value="Polysacc_synt"/>
    <property type="match status" value="1"/>
</dbReference>
<accession>A0ABN0T665</accession>
<feature type="transmembrane region" description="Helical" evidence="5">
    <location>
        <begin position="122"/>
        <end position="143"/>
    </location>
</feature>
<feature type="transmembrane region" description="Helical" evidence="5">
    <location>
        <begin position="276"/>
        <end position="299"/>
    </location>
</feature>
<dbReference type="Proteomes" id="UP001501476">
    <property type="component" value="Unassembled WGS sequence"/>
</dbReference>
<name>A0ABN0T665_9GAMM</name>
<evidence type="ECO:0000313" key="6">
    <source>
        <dbReference type="EMBL" id="GAA0213560.1"/>
    </source>
</evidence>
<keyword evidence="3 5" id="KW-1133">Transmembrane helix</keyword>
<feature type="transmembrane region" description="Helical" evidence="5">
    <location>
        <begin position="91"/>
        <end position="110"/>
    </location>
</feature>
<proteinExistence type="predicted"/>
<dbReference type="InterPro" id="IPR002797">
    <property type="entry name" value="Polysacc_synth"/>
</dbReference>
<evidence type="ECO:0000313" key="7">
    <source>
        <dbReference type="Proteomes" id="UP001501476"/>
    </source>
</evidence>
<evidence type="ECO:0000256" key="3">
    <source>
        <dbReference type="ARBA" id="ARBA00022989"/>
    </source>
</evidence>
<evidence type="ECO:0000256" key="5">
    <source>
        <dbReference type="SAM" id="Phobius"/>
    </source>
</evidence>
<dbReference type="PANTHER" id="PTHR43424">
    <property type="entry name" value="LOCUS PUTATIVE PROTEIN 1-RELATED"/>
    <property type="match status" value="1"/>
</dbReference>
<dbReference type="PANTHER" id="PTHR43424:SF1">
    <property type="entry name" value="LOCUS PUTATIVE PROTEIN 1-RELATED"/>
    <property type="match status" value="1"/>
</dbReference>
<reference evidence="6 7" key="1">
    <citation type="journal article" date="2019" name="Int. J. Syst. Evol. Microbiol.">
        <title>The Global Catalogue of Microorganisms (GCM) 10K type strain sequencing project: providing services to taxonomists for standard genome sequencing and annotation.</title>
        <authorList>
            <consortium name="The Broad Institute Genomics Platform"/>
            <consortium name="The Broad Institute Genome Sequencing Center for Infectious Disease"/>
            <person name="Wu L."/>
            <person name="Ma J."/>
        </authorList>
    </citation>
    <scope>NUCLEOTIDE SEQUENCE [LARGE SCALE GENOMIC DNA]</scope>
    <source>
        <strain evidence="6 7">JCM 6886</strain>
    </source>
</reference>
<keyword evidence="4 5" id="KW-0472">Membrane</keyword>
<organism evidence="6 7">
    <name type="scientific">Methylophaga marina</name>
    <dbReference type="NCBI Taxonomy" id="45495"/>
    <lineage>
        <taxon>Bacteria</taxon>
        <taxon>Pseudomonadati</taxon>
        <taxon>Pseudomonadota</taxon>
        <taxon>Gammaproteobacteria</taxon>
        <taxon>Thiotrichales</taxon>
        <taxon>Piscirickettsiaceae</taxon>
        <taxon>Methylophaga</taxon>
    </lineage>
</organism>
<keyword evidence="2 5" id="KW-0812">Transmembrane</keyword>
<feature type="transmembrane region" description="Helical" evidence="5">
    <location>
        <begin position="335"/>
        <end position="356"/>
    </location>
</feature>
<keyword evidence="7" id="KW-1185">Reference proteome</keyword>
<feature type="transmembrane region" description="Helical" evidence="5">
    <location>
        <begin position="149"/>
        <end position="170"/>
    </location>
</feature>
<evidence type="ECO:0000256" key="2">
    <source>
        <dbReference type="ARBA" id="ARBA00022692"/>
    </source>
</evidence>
<sequence length="408" mass="46427">MFVGLTVGVWVARYLGPEQYGLLSYAQSFVFIFSALSTLGLDSIIVRELIKDDSRRDLILGTGFYLKLVATILVLPILVVTVSFSDNDFETNLLILIIFSSTLFQSVNVIDYFCQSTVMSKYVAYANSISLFFSSIAKVIFIIYQFPLIAFAALVVFDAVVVSIGLLFFYQKRLKLSLQSWSFDFQVAKSLLKYSWPMILSGIVLTIQARIDQVMIKQMVGNTEVGYYSVAMRLIELFAFIPIILKDTLYPSIQNAKAYSVDLYTHRLLNFYRLNFILFIITAVPIYLFSEFLVVFLFGEAYRPAGILLALMAIRLFFANMGVARGAFITAENLFKFSLLTMITGTVVNITLNYFLIMKYQAIGAVIATIISFFITIYLLDYIYSKTRRNVVLQIKSIFTFYKINVRS</sequence>
<dbReference type="InterPro" id="IPR052556">
    <property type="entry name" value="PolySynth_Transporter"/>
</dbReference>
<dbReference type="EMBL" id="BAAADG010000001">
    <property type="protein sequence ID" value="GAA0213560.1"/>
    <property type="molecule type" value="Genomic_DNA"/>
</dbReference>
<evidence type="ECO:0000256" key="4">
    <source>
        <dbReference type="ARBA" id="ARBA00023136"/>
    </source>
</evidence>
<evidence type="ECO:0000256" key="1">
    <source>
        <dbReference type="ARBA" id="ARBA00004141"/>
    </source>
</evidence>
<gene>
    <name evidence="6" type="ORF">GCM10008964_01260</name>
</gene>